<evidence type="ECO:0000313" key="2">
    <source>
        <dbReference type="Proteomes" id="UP000324354"/>
    </source>
</evidence>
<dbReference type="RefSeq" id="WP_011011988.1">
    <property type="nucleotide sequence ID" value="NC_003413.1"/>
</dbReference>
<dbReference type="InterPro" id="IPR036388">
    <property type="entry name" value="WH-like_DNA-bd_sf"/>
</dbReference>
<dbReference type="OrthoDB" id="85694at2157"/>
<sequence>MGKLERLLELIKEGKSLDDIMKELRVSREEVKGMLEILKALDYIEEVEAESCNNCPLKEVCGGGCVRIGIKAYVPKFKS</sequence>
<dbReference type="EMBL" id="CP023154">
    <property type="protein sequence ID" value="QEK78529.1"/>
    <property type="molecule type" value="Genomic_DNA"/>
</dbReference>
<name>A0A5C0XNX7_PYRFU</name>
<dbReference type="Gene3D" id="1.10.10.10">
    <property type="entry name" value="Winged helix-like DNA-binding domain superfamily/Winged helix DNA-binding domain"/>
    <property type="match status" value="1"/>
</dbReference>
<dbReference type="AlphaFoldDB" id="A0A5C0XNX7"/>
<dbReference type="Proteomes" id="UP000324354">
    <property type="component" value="Chromosome"/>
</dbReference>
<dbReference type="GO" id="GO:0003677">
    <property type="term" value="F:DNA binding"/>
    <property type="evidence" value="ECO:0007669"/>
    <property type="project" value="UniProtKB-KW"/>
</dbReference>
<gene>
    <name evidence="1" type="ORF">PFDSM3638_04280</name>
</gene>
<dbReference type="GeneID" id="13301453"/>
<reference evidence="1 2" key="1">
    <citation type="submission" date="2017-08" db="EMBL/GenBank/DDBJ databases">
        <title>Resequencing and Reannotation of the genome of Pyrococcus furiosus type strain DSM3638.</title>
        <authorList>
            <person name="Reichelt R.M."/>
            <person name="Bunk B."/>
        </authorList>
    </citation>
    <scope>NUCLEOTIDE SEQUENCE [LARGE SCALE GENOMIC DNA]</scope>
    <source>
        <strain evidence="1 2">DSM 3638</strain>
    </source>
</reference>
<dbReference type="GeneID" id="41712664"/>
<organism evidence="1 2">
    <name type="scientific">Pyrococcus furiosus (strain ATCC 43587 / DSM 3638 / JCM 8422 / Vc1)</name>
    <dbReference type="NCBI Taxonomy" id="186497"/>
    <lineage>
        <taxon>Archaea</taxon>
        <taxon>Methanobacteriati</taxon>
        <taxon>Methanobacteriota</taxon>
        <taxon>Thermococci</taxon>
        <taxon>Thermococcales</taxon>
        <taxon>Thermococcaceae</taxon>
        <taxon>Pyrococcus</taxon>
    </lineage>
</organism>
<evidence type="ECO:0000313" key="1">
    <source>
        <dbReference type="EMBL" id="QEK78529.1"/>
    </source>
</evidence>
<keyword evidence="1" id="KW-0238">DNA-binding</keyword>
<proteinExistence type="predicted"/>
<protein>
    <submittedName>
        <fullName evidence="1">DNA-binding protein</fullName>
    </submittedName>
</protein>
<accession>A0A5C0XNX7</accession>